<dbReference type="Proteomes" id="UP000188268">
    <property type="component" value="Unassembled WGS sequence"/>
</dbReference>
<comment type="caution">
    <text evidence="1">The sequence shown here is derived from an EMBL/GenBank/DDBJ whole genome shotgun (WGS) entry which is preliminary data.</text>
</comment>
<gene>
    <name evidence="1" type="ORF">CCACVL1_03440</name>
</gene>
<accession>A0A1R3JZF2</accession>
<evidence type="ECO:0000313" key="1">
    <source>
        <dbReference type="EMBL" id="OMP00207.1"/>
    </source>
</evidence>
<dbReference type="EMBL" id="AWWV01006691">
    <property type="protein sequence ID" value="OMP00207.1"/>
    <property type="molecule type" value="Genomic_DNA"/>
</dbReference>
<evidence type="ECO:0000313" key="2">
    <source>
        <dbReference type="Proteomes" id="UP000188268"/>
    </source>
</evidence>
<keyword evidence="2" id="KW-1185">Reference proteome</keyword>
<organism evidence="1 2">
    <name type="scientific">Corchorus capsularis</name>
    <name type="common">Jute</name>
    <dbReference type="NCBI Taxonomy" id="210143"/>
    <lineage>
        <taxon>Eukaryota</taxon>
        <taxon>Viridiplantae</taxon>
        <taxon>Streptophyta</taxon>
        <taxon>Embryophyta</taxon>
        <taxon>Tracheophyta</taxon>
        <taxon>Spermatophyta</taxon>
        <taxon>Magnoliopsida</taxon>
        <taxon>eudicotyledons</taxon>
        <taxon>Gunneridae</taxon>
        <taxon>Pentapetalae</taxon>
        <taxon>rosids</taxon>
        <taxon>malvids</taxon>
        <taxon>Malvales</taxon>
        <taxon>Malvaceae</taxon>
        <taxon>Grewioideae</taxon>
        <taxon>Apeibeae</taxon>
        <taxon>Corchorus</taxon>
    </lineage>
</organism>
<name>A0A1R3JZF2_COCAP</name>
<reference evidence="1 2" key="1">
    <citation type="submission" date="2013-09" db="EMBL/GenBank/DDBJ databases">
        <title>Corchorus capsularis genome sequencing.</title>
        <authorList>
            <person name="Alam M."/>
            <person name="Haque M.S."/>
            <person name="Islam M.S."/>
            <person name="Emdad E.M."/>
            <person name="Islam M.M."/>
            <person name="Ahmed B."/>
            <person name="Halim A."/>
            <person name="Hossen Q.M.M."/>
            <person name="Hossain M.Z."/>
            <person name="Ahmed R."/>
            <person name="Khan M.M."/>
            <person name="Islam R."/>
            <person name="Rashid M.M."/>
            <person name="Khan S.A."/>
            <person name="Rahman M.S."/>
            <person name="Alam M."/>
        </authorList>
    </citation>
    <scope>NUCLEOTIDE SEQUENCE [LARGE SCALE GENOMIC DNA]</scope>
    <source>
        <strain evidence="2">cv. CVL-1</strain>
        <tissue evidence="1">Whole seedling</tissue>
    </source>
</reference>
<dbReference type="Gramene" id="OMP00207">
    <property type="protein sequence ID" value="OMP00207"/>
    <property type="gene ID" value="CCACVL1_03440"/>
</dbReference>
<dbReference type="AlphaFoldDB" id="A0A1R3JZF2"/>
<protein>
    <submittedName>
        <fullName evidence="1">Uncharacterized protein</fullName>
    </submittedName>
</protein>
<proteinExistence type="predicted"/>
<sequence length="96" mass="10651">MVGVVRRQKEESGESASRVVWWMDGMVHIRGSIGVYFVVTKRSTRKTSALNKGEEGTTGVENTAVAETMIPKEVVQIKLEGFEHSARAETIKSIRT</sequence>